<name>A0A814QAI6_9BILA</name>
<dbReference type="Proteomes" id="UP000663864">
    <property type="component" value="Unassembled WGS sequence"/>
</dbReference>
<keyword evidence="2" id="KW-0472">Membrane</keyword>
<feature type="transmembrane region" description="Helical" evidence="2">
    <location>
        <begin position="253"/>
        <end position="276"/>
    </location>
</feature>
<dbReference type="SUPFAM" id="SSF81321">
    <property type="entry name" value="Family A G protein-coupled receptor-like"/>
    <property type="match status" value="1"/>
</dbReference>
<evidence type="ECO:0000256" key="1">
    <source>
        <dbReference type="SAM" id="MobiDB-lite"/>
    </source>
</evidence>
<dbReference type="AlphaFoldDB" id="A0A814QAI6"/>
<feature type="transmembrane region" description="Helical" evidence="2">
    <location>
        <begin position="167"/>
        <end position="189"/>
    </location>
</feature>
<keyword evidence="2" id="KW-0812">Transmembrane</keyword>
<feature type="transmembrane region" description="Helical" evidence="2">
    <location>
        <begin position="218"/>
        <end position="241"/>
    </location>
</feature>
<feature type="transmembrane region" description="Helical" evidence="2">
    <location>
        <begin position="27"/>
        <end position="48"/>
    </location>
</feature>
<organism evidence="3 4">
    <name type="scientific">Rotaria sordida</name>
    <dbReference type="NCBI Taxonomy" id="392033"/>
    <lineage>
        <taxon>Eukaryota</taxon>
        <taxon>Metazoa</taxon>
        <taxon>Spiralia</taxon>
        <taxon>Gnathifera</taxon>
        <taxon>Rotifera</taxon>
        <taxon>Eurotatoria</taxon>
        <taxon>Bdelloidea</taxon>
        <taxon>Philodinida</taxon>
        <taxon>Philodinidae</taxon>
        <taxon>Rotaria</taxon>
    </lineage>
</organism>
<evidence type="ECO:0000313" key="3">
    <source>
        <dbReference type="EMBL" id="CAF1117303.1"/>
    </source>
</evidence>
<comment type="caution">
    <text evidence="3">The sequence shown here is derived from an EMBL/GenBank/DDBJ whole genome shotgun (WGS) entry which is preliminary data.</text>
</comment>
<reference evidence="3" key="1">
    <citation type="submission" date="2021-02" db="EMBL/GenBank/DDBJ databases">
        <authorList>
            <person name="Nowell W R."/>
        </authorList>
    </citation>
    <scope>NUCLEOTIDE SEQUENCE</scope>
</reference>
<dbReference type="Gene3D" id="1.20.1070.10">
    <property type="entry name" value="Rhodopsin 7-helix transmembrane proteins"/>
    <property type="match status" value="1"/>
</dbReference>
<feature type="compositionally biased region" description="Basic and acidic residues" evidence="1">
    <location>
        <begin position="319"/>
        <end position="329"/>
    </location>
</feature>
<feature type="region of interest" description="Disordered" evidence="1">
    <location>
        <begin position="310"/>
        <end position="329"/>
    </location>
</feature>
<feature type="transmembrane region" description="Helical" evidence="2">
    <location>
        <begin position="60"/>
        <end position="81"/>
    </location>
</feature>
<feature type="transmembrane region" description="Helical" evidence="2">
    <location>
        <begin position="126"/>
        <end position="147"/>
    </location>
</feature>
<feature type="transmembrane region" description="Helical" evidence="2">
    <location>
        <begin position="87"/>
        <end position="105"/>
    </location>
</feature>
<evidence type="ECO:0008006" key="5">
    <source>
        <dbReference type="Google" id="ProtNLM"/>
    </source>
</evidence>
<protein>
    <recommendedName>
        <fullName evidence="5">G-protein coupled receptors family 1 profile domain-containing protein</fullName>
    </recommendedName>
</protein>
<accession>A0A814QAI6</accession>
<evidence type="ECO:0000256" key="2">
    <source>
        <dbReference type="SAM" id="Phobius"/>
    </source>
</evidence>
<dbReference type="EMBL" id="CAJNOT010000959">
    <property type="protein sequence ID" value="CAF1117303.1"/>
    <property type="molecule type" value="Genomic_DNA"/>
</dbReference>
<gene>
    <name evidence="3" type="ORF">ZHD862_LOCUS18440</name>
</gene>
<evidence type="ECO:0000313" key="4">
    <source>
        <dbReference type="Proteomes" id="UP000663864"/>
    </source>
</evidence>
<proteinExistence type="predicted"/>
<keyword evidence="2" id="KW-1133">Transmembrane helix</keyword>
<sequence>MPWNSTIILNSTSSRIFYILDFVKQEFIVYLPLIFIIFGVIGFIGNAFTFLQPTLRFNTCCIYLLCGSLVDIINLFVNLLTNYLNATTGYILSLITIRHLSLSLIDRFACTCSLTSSIRHIRRLKMVPWIIVITIIISGVSSLYSFIHYDVVSNLGCICTNRLFNAVSYIIIHGFTTPFVMLIFVLLTYRNVKLSRHRAGLKKLVNIDRSRNPFIRMIFTQVFTTSFLTLQWILFYIYHLIVVDNIKSDEQQILHYFVWYVSNNIYYLINVKSFYLSTLTSRSFRKTFLDALFQLLSCCRQRQKNREFSERLTNGSSKNKADEKSQYEM</sequence>